<keyword evidence="1" id="KW-0328">Glycosyltransferase</keyword>
<dbReference type="GO" id="GO:0016779">
    <property type="term" value="F:nucleotidyltransferase activity"/>
    <property type="evidence" value="ECO:0007669"/>
    <property type="project" value="UniProtKB-KW"/>
</dbReference>
<dbReference type="InterPro" id="IPR051838">
    <property type="entry name" value="ARTD_PARP"/>
</dbReference>
<keyword evidence="3" id="KW-0548">Nucleotidyltransferase</keyword>
<accession>A0A4W5PNY4</accession>
<reference evidence="7" key="2">
    <citation type="submission" date="2025-08" db="UniProtKB">
        <authorList>
            <consortium name="Ensembl"/>
        </authorList>
    </citation>
    <scope>IDENTIFICATION</scope>
</reference>
<evidence type="ECO:0000256" key="6">
    <source>
        <dbReference type="ARBA" id="ARBA00024347"/>
    </source>
</evidence>
<keyword evidence="8" id="KW-1185">Reference proteome</keyword>
<comment type="similarity">
    <text evidence="6">Belongs to the ARTD/PARP family.</text>
</comment>
<dbReference type="PANTHER" id="PTHR21328">
    <property type="entry name" value="POLY ADP-RIBOSE POLYMERASE FAMILY, MEMBER PARP"/>
    <property type="match status" value="1"/>
</dbReference>
<sequence length="120" mass="13624">MIGPELKVNRLMNRTMAYTIKNTRGELLTYTTNGKRVAVSAVKSPAHITTKQLIELLFSSQAFIHCKSAPTLQHGFLVQVMKYAEQRIPTLNEYCVVCDERHVFQYASMLKVCSLKMSVI</sequence>
<evidence type="ECO:0000313" key="7">
    <source>
        <dbReference type="Ensembl" id="ENSHHUP00000066386.1"/>
    </source>
</evidence>
<evidence type="ECO:0000256" key="1">
    <source>
        <dbReference type="ARBA" id="ARBA00022676"/>
    </source>
</evidence>
<keyword evidence="2" id="KW-0808">Transferase</keyword>
<dbReference type="AlphaFoldDB" id="A0A4W5PNY4"/>
<protein>
    <submittedName>
        <fullName evidence="7">Uncharacterized protein</fullName>
    </submittedName>
</protein>
<proteinExistence type="inferred from homology"/>
<evidence type="ECO:0000256" key="4">
    <source>
        <dbReference type="ARBA" id="ARBA00022765"/>
    </source>
</evidence>
<evidence type="ECO:0000313" key="8">
    <source>
        <dbReference type="Proteomes" id="UP000314982"/>
    </source>
</evidence>
<evidence type="ECO:0000256" key="5">
    <source>
        <dbReference type="ARBA" id="ARBA00023027"/>
    </source>
</evidence>
<reference evidence="8" key="1">
    <citation type="submission" date="2018-06" db="EMBL/GenBank/DDBJ databases">
        <title>Genome assembly of Danube salmon.</title>
        <authorList>
            <person name="Macqueen D.J."/>
            <person name="Gundappa M.K."/>
        </authorList>
    </citation>
    <scope>NUCLEOTIDE SEQUENCE [LARGE SCALE GENOMIC DNA]</scope>
</reference>
<keyword evidence="5" id="KW-0520">NAD</keyword>
<dbReference type="Ensembl" id="ENSHHUT00000068623.1">
    <property type="protein sequence ID" value="ENSHHUP00000066386.1"/>
    <property type="gene ID" value="ENSHHUG00000039129.1"/>
</dbReference>
<keyword evidence="4" id="KW-0013">ADP-ribosylation</keyword>
<evidence type="ECO:0000256" key="3">
    <source>
        <dbReference type="ARBA" id="ARBA00022695"/>
    </source>
</evidence>
<organism evidence="7 8">
    <name type="scientific">Hucho hucho</name>
    <name type="common">huchen</name>
    <dbReference type="NCBI Taxonomy" id="62062"/>
    <lineage>
        <taxon>Eukaryota</taxon>
        <taxon>Metazoa</taxon>
        <taxon>Chordata</taxon>
        <taxon>Craniata</taxon>
        <taxon>Vertebrata</taxon>
        <taxon>Euteleostomi</taxon>
        <taxon>Actinopterygii</taxon>
        <taxon>Neopterygii</taxon>
        <taxon>Teleostei</taxon>
        <taxon>Protacanthopterygii</taxon>
        <taxon>Salmoniformes</taxon>
        <taxon>Salmonidae</taxon>
        <taxon>Salmoninae</taxon>
        <taxon>Hucho</taxon>
    </lineage>
</organism>
<dbReference type="STRING" id="62062.ENSHHUP00000066386"/>
<dbReference type="Proteomes" id="UP000314982">
    <property type="component" value="Unassembled WGS sequence"/>
</dbReference>
<dbReference type="GO" id="GO:0016757">
    <property type="term" value="F:glycosyltransferase activity"/>
    <property type="evidence" value="ECO:0007669"/>
    <property type="project" value="UniProtKB-KW"/>
</dbReference>
<reference evidence="7" key="3">
    <citation type="submission" date="2025-09" db="UniProtKB">
        <authorList>
            <consortium name="Ensembl"/>
        </authorList>
    </citation>
    <scope>IDENTIFICATION</scope>
</reference>
<name>A0A4W5PNY4_9TELE</name>
<evidence type="ECO:0000256" key="2">
    <source>
        <dbReference type="ARBA" id="ARBA00022679"/>
    </source>
</evidence>